<dbReference type="EMBL" id="JACHJR010000001">
    <property type="protein sequence ID" value="MBB4949069.1"/>
    <property type="molecule type" value="Genomic_DNA"/>
</dbReference>
<name>A0A7W7SEM2_9ACTN</name>
<comment type="caution">
    <text evidence="1">The sequence shown here is derived from an EMBL/GenBank/DDBJ whole genome shotgun (WGS) entry which is preliminary data.</text>
</comment>
<gene>
    <name evidence="1" type="ORF">F4556_004604</name>
</gene>
<dbReference type="RefSeq" id="WP_313068510.1">
    <property type="nucleotide sequence ID" value="NZ_JACHJR010000001.1"/>
</dbReference>
<dbReference type="PIRSF" id="PIRSF012608">
    <property type="entry name" value="UCP012608"/>
    <property type="match status" value="1"/>
</dbReference>
<sequence length="355" mass="37646">MPLPHAAAMFDRQADACGELGSPLYEFLLRRAALDVAAGGPCAAAIVGHEQAPGPDAIALRLLGGVHALVLTGRAPALAAYYPSAGGAFTVPVPEAAWTVFRATVAEHLDWVRNWLTRPPQTNETGRANLLIAGLLHVLADAPRPVRLFELGASAGLNLLADRFRCEWSGGAHGPADSPVRLTDAWRGDPVFPLDRPLPDLEFTERRGCDPTPIDPLSPEGALALRSYVWADRPERAARLDGALALAAKHPVTVERLGAAEFLGGVTVAEGALTVVWHSIMRQYVPAAEWAQVEAELARLAAAATPTAPFAHLAFEPSRVAGSDRHRFVLTVRTGTGPAQVLAEAVPHGLPARAW</sequence>
<accession>A0A7W7SEM2</accession>
<dbReference type="Pfam" id="PF10094">
    <property type="entry name" value="DUF2332"/>
    <property type="match status" value="1"/>
</dbReference>
<evidence type="ECO:0000313" key="1">
    <source>
        <dbReference type="EMBL" id="MBB4949069.1"/>
    </source>
</evidence>
<evidence type="ECO:0000313" key="2">
    <source>
        <dbReference type="Proteomes" id="UP000573327"/>
    </source>
</evidence>
<protein>
    <recommendedName>
        <fullName evidence="3">DUF2332 domain-containing protein</fullName>
    </recommendedName>
</protein>
<keyword evidence="2" id="KW-1185">Reference proteome</keyword>
<proteinExistence type="predicted"/>
<evidence type="ECO:0008006" key="3">
    <source>
        <dbReference type="Google" id="ProtNLM"/>
    </source>
</evidence>
<organism evidence="1 2">
    <name type="scientific">Kitasatospora gansuensis</name>
    <dbReference type="NCBI Taxonomy" id="258050"/>
    <lineage>
        <taxon>Bacteria</taxon>
        <taxon>Bacillati</taxon>
        <taxon>Actinomycetota</taxon>
        <taxon>Actinomycetes</taxon>
        <taxon>Kitasatosporales</taxon>
        <taxon>Streptomycetaceae</taxon>
        <taxon>Kitasatospora</taxon>
    </lineage>
</organism>
<reference evidence="1 2" key="1">
    <citation type="submission" date="2020-08" db="EMBL/GenBank/DDBJ databases">
        <title>Sequencing the genomes of 1000 actinobacteria strains.</title>
        <authorList>
            <person name="Klenk H.-P."/>
        </authorList>
    </citation>
    <scope>NUCLEOTIDE SEQUENCE [LARGE SCALE GENOMIC DNA]</scope>
    <source>
        <strain evidence="1 2">DSM 44786</strain>
    </source>
</reference>
<dbReference type="AlphaFoldDB" id="A0A7W7SEM2"/>
<dbReference type="InterPro" id="IPR011200">
    <property type="entry name" value="UCP012608"/>
</dbReference>
<dbReference type="Proteomes" id="UP000573327">
    <property type="component" value="Unassembled WGS sequence"/>
</dbReference>